<dbReference type="Proteomes" id="UP000437736">
    <property type="component" value="Unassembled WGS sequence"/>
</dbReference>
<reference evidence="3 4" key="1">
    <citation type="submission" date="2019-11" db="EMBL/GenBank/DDBJ databases">
        <title>Acidiferrimicrobium australis gen. nov., sp. nov., an acidophilic and obligately heterotrophic, member of the Actinobacteria that catalyses dissimilatory oxido- reduction of iron isolated from metal-rich acidic water in Chile.</title>
        <authorList>
            <person name="Gonzalez D."/>
            <person name="Huber K."/>
            <person name="Hedrich S."/>
            <person name="Rojas-Villalobos C."/>
            <person name="Quatrini R."/>
            <person name="Dinamarca M.A."/>
            <person name="Schwarz A."/>
            <person name="Canales C."/>
            <person name="Nancucheo I."/>
        </authorList>
    </citation>
    <scope>NUCLEOTIDE SEQUENCE [LARGE SCALE GENOMIC DNA]</scope>
    <source>
        <strain evidence="3 4">USS-CCA1</strain>
    </source>
</reference>
<keyword evidence="4" id="KW-1185">Reference proteome</keyword>
<comment type="caution">
    <text evidence="3">The sequence shown here is derived from an EMBL/GenBank/DDBJ whole genome shotgun (WGS) entry which is preliminary data.</text>
</comment>
<protein>
    <recommendedName>
        <fullName evidence="2">SCP2 domain-containing protein</fullName>
    </recommendedName>
</protein>
<feature type="region of interest" description="Disordered" evidence="1">
    <location>
        <begin position="1"/>
        <end position="48"/>
    </location>
</feature>
<evidence type="ECO:0000313" key="4">
    <source>
        <dbReference type="Proteomes" id="UP000437736"/>
    </source>
</evidence>
<evidence type="ECO:0000256" key="1">
    <source>
        <dbReference type="SAM" id="MobiDB-lite"/>
    </source>
</evidence>
<dbReference type="Gene3D" id="3.30.1050.10">
    <property type="entry name" value="SCP2 sterol-binding domain"/>
    <property type="match status" value="1"/>
</dbReference>
<evidence type="ECO:0000259" key="2">
    <source>
        <dbReference type="Pfam" id="PF02036"/>
    </source>
</evidence>
<gene>
    <name evidence="3" type="ORF">GHK86_07315</name>
</gene>
<dbReference type="EMBL" id="WJHE01000323">
    <property type="protein sequence ID" value="MST32530.1"/>
    <property type="molecule type" value="Genomic_DNA"/>
</dbReference>
<feature type="non-terminal residue" evidence="3">
    <location>
        <position position="1"/>
    </location>
</feature>
<dbReference type="Pfam" id="PF02036">
    <property type="entry name" value="SCP2"/>
    <property type="match status" value="1"/>
</dbReference>
<feature type="domain" description="SCP2" evidence="2">
    <location>
        <begin position="63"/>
        <end position="129"/>
    </location>
</feature>
<name>A0ABW9QRR1_9ACTN</name>
<dbReference type="SUPFAM" id="SSF55718">
    <property type="entry name" value="SCP-like"/>
    <property type="match status" value="1"/>
</dbReference>
<sequence length="148" mass="14679">LARLPKVGQDGGGEAESRAANGDDAAGTEGGAPGSGGSLPGGAQPAAPFTVRHVVEHTPDGEAAYDLRVSEGQVRAHQAGAASADLTFTTDYPTATAIAAGKLSTDAALATGRLRVSGDLRALAHLAKTIGGVDPLPADLRADTEFPV</sequence>
<proteinExistence type="predicted"/>
<accession>A0ABW9QRR1</accession>
<dbReference type="InterPro" id="IPR003033">
    <property type="entry name" value="SCP2_sterol-bd_dom"/>
</dbReference>
<evidence type="ECO:0000313" key="3">
    <source>
        <dbReference type="EMBL" id="MST32530.1"/>
    </source>
</evidence>
<dbReference type="InterPro" id="IPR036527">
    <property type="entry name" value="SCP2_sterol-bd_dom_sf"/>
</dbReference>
<feature type="compositionally biased region" description="Gly residues" evidence="1">
    <location>
        <begin position="28"/>
        <end position="40"/>
    </location>
</feature>
<organism evidence="3 4">
    <name type="scientific">Acidiferrimicrobium australe</name>
    <dbReference type="NCBI Taxonomy" id="2664430"/>
    <lineage>
        <taxon>Bacteria</taxon>
        <taxon>Bacillati</taxon>
        <taxon>Actinomycetota</taxon>
        <taxon>Acidimicrobiia</taxon>
        <taxon>Acidimicrobiales</taxon>
        <taxon>Acidimicrobiaceae</taxon>
        <taxon>Acidiferrimicrobium</taxon>
    </lineage>
</organism>